<evidence type="ECO:0000313" key="5">
    <source>
        <dbReference type="Proteomes" id="UP000669317"/>
    </source>
</evidence>
<proteinExistence type="predicted"/>
<evidence type="ECO:0000313" key="2">
    <source>
        <dbReference type="EMBL" id="MBP0115304.1"/>
    </source>
</evidence>
<name>A0A2U3Q6Z6_9BRAD</name>
<gene>
    <name evidence="3" type="ORF">BRAD3257_6318</name>
    <name evidence="2" type="ORF">JWS04_30405</name>
</gene>
<evidence type="ECO:0000313" key="3">
    <source>
        <dbReference type="EMBL" id="SPP97215.1"/>
    </source>
</evidence>
<reference evidence="3 4" key="1">
    <citation type="submission" date="2018-03" db="EMBL/GenBank/DDBJ databases">
        <authorList>
            <person name="Gully D."/>
        </authorList>
    </citation>
    <scope>NUCLEOTIDE SEQUENCE [LARGE SCALE GENOMIC DNA]</scope>
    <source>
        <strain evidence="3">ORS3257</strain>
    </source>
</reference>
<dbReference type="RefSeq" id="WP_122404641.1">
    <property type="nucleotide sequence ID" value="NZ_JAGIKT010000080.1"/>
</dbReference>
<dbReference type="Proteomes" id="UP000246085">
    <property type="component" value="Chromosome BRAD3257"/>
</dbReference>
<dbReference type="Pfam" id="PF13289">
    <property type="entry name" value="SIR2_2"/>
    <property type="match status" value="1"/>
</dbReference>
<dbReference type="AlphaFoldDB" id="A0A2U3Q6Z6"/>
<sequence>MDQQTTGLISEERPPHEVLAAAIERRRAVLFVGAGVSMAVGLPSWQSLIDHLLDDLGLERNVIDGMHGGYQMLAEYYRIKRGGIGPLRSWLDRNWRVDPEKIAASELHRMIVELDFPVIYTTNYDRNLETAFDVLKKPFAKISNAKEIASARAGVTHIIKFHGDFDDDASLVLTETDFLNRLAFNSPLDIRFRADALGSTLLFVGYSMSDPNIRLLLHRIWQIWDESGHSQDRPRSFVFVAQRNPVQEAVLANWGITTIAPPDVMAADDGLRRLLRDIRERLGGRTTRSSGPDTKRRCQSMIRKSV</sequence>
<protein>
    <submittedName>
        <fullName evidence="2">SIR2 family protein</fullName>
    </submittedName>
</protein>
<dbReference type="SUPFAM" id="SSF52467">
    <property type="entry name" value="DHS-like NAD/FAD-binding domain"/>
    <property type="match status" value="1"/>
</dbReference>
<organism evidence="3 4">
    <name type="scientific">Bradyrhizobium vignae</name>
    <dbReference type="NCBI Taxonomy" id="1549949"/>
    <lineage>
        <taxon>Bacteria</taxon>
        <taxon>Pseudomonadati</taxon>
        <taxon>Pseudomonadota</taxon>
        <taxon>Alphaproteobacteria</taxon>
        <taxon>Hyphomicrobiales</taxon>
        <taxon>Nitrobacteraceae</taxon>
        <taxon>Bradyrhizobium</taxon>
    </lineage>
</organism>
<evidence type="ECO:0000256" key="1">
    <source>
        <dbReference type="SAM" id="MobiDB-lite"/>
    </source>
</evidence>
<evidence type="ECO:0000313" key="4">
    <source>
        <dbReference type="Proteomes" id="UP000246085"/>
    </source>
</evidence>
<dbReference type="CDD" id="cd01406">
    <property type="entry name" value="SIR2-like"/>
    <property type="match status" value="1"/>
</dbReference>
<feature type="region of interest" description="Disordered" evidence="1">
    <location>
        <begin position="282"/>
        <end position="306"/>
    </location>
</feature>
<accession>A0A2U3Q6Z6</accession>
<dbReference type="Proteomes" id="UP000669317">
    <property type="component" value="Unassembled WGS sequence"/>
</dbReference>
<dbReference type="Gene3D" id="3.40.50.1220">
    <property type="entry name" value="TPP-binding domain"/>
    <property type="match status" value="1"/>
</dbReference>
<keyword evidence="5" id="KW-1185">Reference proteome</keyword>
<dbReference type="EMBL" id="LS398110">
    <property type="protein sequence ID" value="SPP97215.1"/>
    <property type="molecule type" value="Genomic_DNA"/>
</dbReference>
<dbReference type="EMBL" id="JAGIKT010000080">
    <property type="protein sequence ID" value="MBP0115304.1"/>
    <property type="molecule type" value="Genomic_DNA"/>
</dbReference>
<dbReference type="InterPro" id="IPR029035">
    <property type="entry name" value="DHS-like_NAD/FAD-binding_dom"/>
</dbReference>
<reference evidence="2 5" key="2">
    <citation type="submission" date="2021-03" db="EMBL/GenBank/DDBJ databases">
        <title>Genome Sequence of Bradyrhizobium vignae strain ISRA400.</title>
        <authorList>
            <person name="Tisa L.S."/>
            <person name="Svistoonoff S."/>
            <person name="Hocher V."/>
            <person name="Fall S."/>
            <person name="Zaiya A."/>
            <person name="Naing D."/>
            <person name="Niang N."/>
            <person name="Diouf A."/>
            <person name="Dasylva M.C."/>
            <person name="Toure O."/>
            <person name="Gueye M."/>
            <person name="Gully D."/>
            <person name="Tisseyre P."/>
            <person name="Simpson S."/>
            <person name="Morris K."/>
            <person name="Thomas W.K."/>
        </authorList>
    </citation>
    <scope>NUCLEOTIDE SEQUENCE [LARGE SCALE GENOMIC DNA]</scope>
    <source>
        <strain evidence="2 5">ISRA400</strain>
    </source>
</reference>
<dbReference type="KEGG" id="bvz:BRAD3257_6318"/>